<accession>A0A9N9JLL8</accession>
<reference evidence="1" key="1">
    <citation type="submission" date="2021-06" db="EMBL/GenBank/DDBJ databases">
        <authorList>
            <person name="Kallberg Y."/>
            <person name="Tangrot J."/>
            <person name="Rosling A."/>
        </authorList>
    </citation>
    <scope>NUCLEOTIDE SEQUENCE</scope>
    <source>
        <strain evidence="1">IN212</strain>
    </source>
</reference>
<comment type="caution">
    <text evidence="1">The sequence shown here is derived from an EMBL/GenBank/DDBJ whole genome shotgun (WGS) entry which is preliminary data.</text>
</comment>
<dbReference type="AlphaFoldDB" id="A0A9N9JLL8"/>
<evidence type="ECO:0000313" key="1">
    <source>
        <dbReference type="EMBL" id="CAG8788005.1"/>
    </source>
</evidence>
<name>A0A9N9JLL8_9GLOM</name>
<feature type="non-terminal residue" evidence="1">
    <location>
        <position position="250"/>
    </location>
</feature>
<organism evidence="1 2">
    <name type="scientific">Racocetra fulgida</name>
    <dbReference type="NCBI Taxonomy" id="60492"/>
    <lineage>
        <taxon>Eukaryota</taxon>
        <taxon>Fungi</taxon>
        <taxon>Fungi incertae sedis</taxon>
        <taxon>Mucoromycota</taxon>
        <taxon>Glomeromycotina</taxon>
        <taxon>Glomeromycetes</taxon>
        <taxon>Diversisporales</taxon>
        <taxon>Gigasporaceae</taxon>
        <taxon>Racocetra</taxon>
    </lineage>
</organism>
<keyword evidence="2" id="KW-1185">Reference proteome</keyword>
<evidence type="ECO:0000313" key="2">
    <source>
        <dbReference type="Proteomes" id="UP000789396"/>
    </source>
</evidence>
<dbReference type="Proteomes" id="UP000789396">
    <property type="component" value="Unassembled WGS sequence"/>
</dbReference>
<proteinExistence type="predicted"/>
<feature type="non-terminal residue" evidence="1">
    <location>
        <position position="1"/>
    </location>
</feature>
<gene>
    <name evidence="1" type="ORF">RFULGI_LOCUS16454</name>
</gene>
<protein>
    <submittedName>
        <fullName evidence="1">17360_t:CDS:1</fullName>
    </submittedName>
</protein>
<dbReference type="OrthoDB" id="2440842at2759"/>
<dbReference type="EMBL" id="CAJVPZ010058431">
    <property type="protein sequence ID" value="CAG8788005.1"/>
    <property type="molecule type" value="Genomic_DNA"/>
</dbReference>
<sequence>TQDDGTAFIDNAFDYPLAHSFVLFKQVENNVAEVWEFQQLSNESSNLFSGSCAVSNDAQSSSYTASKNSMRKKKVYAETIGIAHKAINIAIEKNDPQVLKFLKGYILQNEHSLVENTTIVCSSSSRTSILEERSEPNTILGKPQVKVSNPIKKNQTSKVQGKRPKLTRGLGTNTCGECGDKGHNHRWHAKCENKVCGSTITCELCGGCGYNKKLHENDSIGINELDYSINDENEWADSNSSKSEEIEMDI</sequence>